<protein>
    <submittedName>
        <fullName evidence="4">Putative serine/threonine-protein kinase yakA isoform X2</fullName>
    </submittedName>
</protein>
<evidence type="ECO:0000256" key="1">
    <source>
        <dbReference type="ARBA" id="ARBA00004496"/>
    </source>
</evidence>
<feature type="region of interest" description="Disordered" evidence="3">
    <location>
        <begin position="936"/>
        <end position="977"/>
    </location>
</feature>
<comment type="caution">
    <text evidence="4">The sequence shown here is derived from an EMBL/GenBank/DDBJ whole genome shotgun (WGS) entry which is preliminary data.</text>
</comment>
<dbReference type="GO" id="GO:0003729">
    <property type="term" value="F:mRNA binding"/>
    <property type="evidence" value="ECO:0007669"/>
    <property type="project" value="TreeGrafter"/>
</dbReference>
<feature type="region of interest" description="Disordered" evidence="3">
    <location>
        <begin position="838"/>
        <end position="923"/>
    </location>
</feature>
<dbReference type="AlphaFoldDB" id="A0A3R7M5U9"/>
<feature type="compositionally biased region" description="Low complexity" evidence="3">
    <location>
        <begin position="858"/>
        <end position="870"/>
    </location>
</feature>
<feature type="compositionally biased region" description="Basic and acidic residues" evidence="3">
    <location>
        <begin position="346"/>
        <end position="360"/>
    </location>
</feature>
<reference evidence="4 5" key="1">
    <citation type="submission" date="2018-04" db="EMBL/GenBank/DDBJ databases">
        <authorList>
            <person name="Zhang X."/>
            <person name="Yuan J."/>
            <person name="Li F."/>
            <person name="Xiang J."/>
        </authorList>
    </citation>
    <scope>NUCLEOTIDE SEQUENCE [LARGE SCALE GENOMIC DNA]</scope>
    <source>
        <tissue evidence="4">Muscle</tissue>
    </source>
</reference>
<keyword evidence="5" id="KW-1185">Reference proteome</keyword>
<reference evidence="4 5" key="2">
    <citation type="submission" date="2019-01" db="EMBL/GenBank/DDBJ databases">
        <title>The decoding of complex shrimp genome reveals the adaptation for benthos swimmer, frequently molting mechanism and breeding impact on genome.</title>
        <authorList>
            <person name="Sun Y."/>
            <person name="Gao Y."/>
            <person name="Yu Y."/>
        </authorList>
    </citation>
    <scope>NUCLEOTIDE SEQUENCE [LARGE SCALE GENOMIC DNA]</scope>
    <source>
        <tissue evidence="4">Muscle</tissue>
    </source>
</reference>
<feature type="compositionally biased region" description="Low complexity" evidence="3">
    <location>
        <begin position="134"/>
        <end position="146"/>
    </location>
</feature>
<feature type="compositionally biased region" description="Basic and acidic residues" evidence="3">
    <location>
        <begin position="897"/>
        <end position="911"/>
    </location>
</feature>
<feature type="compositionally biased region" description="Low complexity" evidence="3">
    <location>
        <begin position="55"/>
        <end position="65"/>
    </location>
</feature>
<feature type="region of interest" description="Disordered" evidence="3">
    <location>
        <begin position="618"/>
        <end position="672"/>
    </location>
</feature>
<dbReference type="Proteomes" id="UP000283509">
    <property type="component" value="Unassembled WGS sequence"/>
</dbReference>
<feature type="compositionally biased region" description="Basic and acidic residues" evidence="3">
    <location>
        <begin position="204"/>
        <end position="268"/>
    </location>
</feature>
<dbReference type="PANTHER" id="PTHR12269:SF1">
    <property type="entry name" value="EUKARYOTIC TRANSLATION INITIATION FACTOR 4E TRANSPORTER"/>
    <property type="match status" value="1"/>
</dbReference>
<organism evidence="4 5">
    <name type="scientific">Penaeus vannamei</name>
    <name type="common">Whiteleg shrimp</name>
    <name type="synonym">Litopenaeus vannamei</name>
    <dbReference type="NCBI Taxonomy" id="6689"/>
    <lineage>
        <taxon>Eukaryota</taxon>
        <taxon>Metazoa</taxon>
        <taxon>Ecdysozoa</taxon>
        <taxon>Arthropoda</taxon>
        <taxon>Crustacea</taxon>
        <taxon>Multicrustacea</taxon>
        <taxon>Malacostraca</taxon>
        <taxon>Eumalacostraca</taxon>
        <taxon>Eucarida</taxon>
        <taxon>Decapoda</taxon>
        <taxon>Dendrobranchiata</taxon>
        <taxon>Penaeoidea</taxon>
        <taxon>Penaeidae</taxon>
        <taxon>Penaeus</taxon>
    </lineage>
</organism>
<proteinExistence type="predicted"/>
<evidence type="ECO:0000313" key="5">
    <source>
        <dbReference type="Proteomes" id="UP000283509"/>
    </source>
</evidence>
<feature type="compositionally biased region" description="Pro residues" evidence="3">
    <location>
        <begin position="630"/>
        <end position="654"/>
    </location>
</feature>
<dbReference type="STRING" id="6689.A0A3R7M5U9"/>
<feature type="compositionally biased region" description="Low complexity" evidence="3">
    <location>
        <begin position="938"/>
        <end position="949"/>
    </location>
</feature>
<dbReference type="GO" id="GO:0036464">
    <property type="term" value="C:cytoplasmic ribonucleoprotein granule"/>
    <property type="evidence" value="ECO:0007669"/>
    <property type="project" value="UniProtKB-ARBA"/>
</dbReference>
<evidence type="ECO:0000256" key="3">
    <source>
        <dbReference type="SAM" id="MobiDB-lite"/>
    </source>
</evidence>
<evidence type="ECO:0000256" key="2">
    <source>
        <dbReference type="ARBA" id="ARBA00022490"/>
    </source>
</evidence>
<feature type="compositionally biased region" description="Basic and acidic residues" evidence="3">
    <location>
        <begin position="838"/>
        <end position="853"/>
    </location>
</feature>
<feature type="compositionally biased region" description="Basic and acidic residues" evidence="3">
    <location>
        <begin position="149"/>
        <end position="172"/>
    </location>
</feature>
<dbReference type="PANTHER" id="PTHR12269">
    <property type="entry name" value="EUKARYOTIC TRANSLATION INITIATION FACTOR 4E TRANSPORTER"/>
    <property type="match status" value="1"/>
</dbReference>
<sequence length="1117" mass="121112">MSTKAKQEWDRASDGTNGESPDMSSQQHEDGGEGSSVGGGRDSSSPSSKPEEGDATTSTTASSVGGSQGGTAPPSKASSPQNLPQWQYSRDELLDLKVAPLSMAWPSCLDPAYNKSPGRWDPERWIRAVHDAARPSSTASTGSAATNNRPDRPPDLELKRSRDPRERVKQEEQDGVVLSPQRRSFSTGCHGLQQGSSTSNRPDSPAERTHPQREDWRAKPDQRFDRDDRYDNRRRFFEDDETDKRPDRRDRDRDRDRRNQDRRRMSRNDEEEQPEWFTGGPTSQNEFIELVGFDDIPEEGNQSNKPQSKRERRRSKKDKEGGGSRKGSRSSTPVIVEEGMNNKASKQMDHQDEHSKDAPHQRMQPTVVEPAGEEDAPSFNIDDFLGDIIGFPAGHDDIMASNNAGGGGGGSSRLKQFFSKRDSPILGSTSNSRRSSIDIPPHLNNLLSGLDSNRFFAPISPADKTGGNSIVDLLQQASGVMGGPESMGPPLPVVPPGLQGPQQPPSIKDLMMDGKGQSLEEVEAGIRNMRQPLNHPSQMGRNHHNANQMTAFNDFLSQVTTTQGSSRGEHKNYSKENVLMKLLNGGMKEGGDKPASMSLQPALPNAPTENDLIAMFMKGNAGSPGQQQSQPPPHQQPRNMPPLSVPNLSVPPPSMLMGGLGRMSVSPSPQPQDQVLRDALLRPDVQSLLQKVANGQVTAGQLLNQLSSGTVTPTQRDAIFTVLKFLKGQQTQPIMPHRATLTPSPTPQAVVSGGLSLSGNTSLSPRVASPNPDASNMLNPHMLQQSRLSPLMFTGGSLGNNLSVSNVGGAPRRPPSHQELVVYTQSIMQKALLKQELEKAKEKHRKREAERARSPNPVGASGVGSMSAASKDGSPIKSGAKSQSPLAFTPTSVMRKMTADRDRHDRSDKPESPSIVGDLLKDSEKNRDQMEKRNAAMQLQNPLQQQQVLGRGKVDNKRDMRRGASPLPPGGPMMSGKGPMMMAGGGPGMMNMTPHNMGPPSQRHPSSSLQPPNLGLSRGNQQNLNNIRALQAAQAQAVLTQQLMRGQAPPADGGLHVPLMSMGGTSHRSSPVNNLLQFFNRDIMAQVQAGGLPELPGGKVLSLEEVERLQQTQAVPN</sequence>
<keyword evidence="4" id="KW-0808">Transferase</keyword>
<comment type="subcellular location">
    <subcellularLocation>
        <location evidence="1">Cytoplasm</location>
    </subcellularLocation>
</comment>
<evidence type="ECO:0000313" key="4">
    <source>
        <dbReference type="EMBL" id="ROT73757.1"/>
    </source>
</evidence>
<keyword evidence="2" id="KW-0963">Cytoplasm</keyword>
<feature type="compositionally biased region" description="Basic and acidic residues" evidence="3">
    <location>
        <begin position="118"/>
        <end position="133"/>
    </location>
</feature>
<feature type="region of interest" description="Disordered" evidence="3">
    <location>
        <begin position="1"/>
        <end position="86"/>
    </location>
</feature>
<feature type="compositionally biased region" description="Polar residues" evidence="3">
    <location>
        <begin position="14"/>
        <end position="26"/>
    </location>
</feature>
<feature type="compositionally biased region" description="Basic and acidic residues" evidence="3">
    <location>
        <begin position="1"/>
        <end position="13"/>
    </location>
</feature>
<dbReference type="GO" id="GO:0005634">
    <property type="term" value="C:nucleus"/>
    <property type="evidence" value="ECO:0007669"/>
    <property type="project" value="TreeGrafter"/>
</dbReference>
<dbReference type="Pfam" id="PF10477">
    <property type="entry name" value="EIF4E-T"/>
    <property type="match status" value="3"/>
</dbReference>
<dbReference type="EMBL" id="QCYY01001994">
    <property type="protein sequence ID" value="ROT73757.1"/>
    <property type="molecule type" value="Genomic_DNA"/>
</dbReference>
<feature type="compositionally biased region" description="Polar residues" evidence="3">
    <location>
        <begin position="181"/>
        <end position="202"/>
    </location>
</feature>
<accession>A0A3R7M5U9</accession>
<feature type="region of interest" description="Disordered" evidence="3">
    <location>
        <begin position="738"/>
        <end position="779"/>
    </location>
</feature>
<name>A0A3R7M5U9_PENVA</name>
<dbReference type="GO" id="GO:0016301">
    <property type="term" value="F:kinase activity"/>
    <property type="evidence" value="ECO:0007669"/>
    <property type="project" value="UniProtKB-KW"/>
</dbReference>
<dbReference type="InterPro" id="IPR018862">
    <property type="entry name" value="eIF4E-T"/>
</dbReference>
<feature type="region of interest" description="Disordered" evidence="3">
    <location>
        <begin position="106"/>
        <end position="377"/>
    </location>
</feature>
<dbReference type="GO" id="GO:0017148">
    <property type="term" value="P:negative regulation of translation"/>
    <property type="evidence" value="ECO:0007669"/>
    <property type="project" value="TreeGrafter"/>
</dbReference>
<feature type="compositionally biased region" description="Polar residues" evidence="3">
    <location>
        <begin position="880"/>
        <end position="892"/>
    </location>
</feature>
<dbReference type="OrthoDB" id="8916892at2759"/>
<keyword evidence="4" id="KW-0418">Kinase</keyword>
<feature type="compositionally biased region" description="Polar residues" evidence="3">
    <location>
        <begin position="76"/>
        <end position="86"/>
    </location>
</feature>
<feature type="compositionally biased region" description="Basic and acidic residues" evidence="3">
    <location>
        <begin position="952"/>
        <end position="962"/>
    </location>
</feature>
<gene>
    <name evidence="4" type="ORF">C7M84_007783</name>
</gene>
<feature type="compositionally biased region" description="Low complexity" evidence="3">
    <location>
        <begin position="752"/>
        <end position="764"/>
    </location>
</feature>